<proteinExistence type="predicted"/>
<feature type="compositionally biased region" description="Polar residues" evidence="1">
    <location>
        <begin position="374"/>
        <end position="383"/>
    </location>
</feature>
<reference evidence="2" key="2">
    <citation type="submission" date="2016-05" db="EMBL/GenBank/DDBJ databases">
        <title>Comparative analysis highlights variable genome content of wheat rusts and divergence of the mating loci.</title>
        <authorList>
            <person name="Cuomo C.A."/>
            <person name="Bakkeren G."/>
            <person name="Szabo L."/>
            <person name="Khalil H."/>
            <person name="Joly D."/>
            <person name="Goldberg J."/>
            <person name="Young S."/>
            <person name="Zeng Q."/>
            <person name="Fellers J."/>
        </authorList>
    </citation>
    <scope>NUCLEOTIDE SEQUENCE [LARGE SCALE GENOMIC DNA]</scope>
    <source>
        <strain evidence="2">1-1 BBBD Race 1</strain>
    </source>
</reference>
<dbReference type="EnsemblFungi" id="PTTG_01081-t43_1">
    <property type="protein sequence ID" value="PTTG_01081-t43_1-p1"/>
    <property type="gene ID" value="PTTG_01081"/>
</dbReference>
<reference evidence="3" key="4">
    <citation type="submission" date="2025-05" db="UniProtKB">
        <authorList>
            <consortium name="EnsemblFungi"/>
        </authorList>
    </citation>
    <scope>IDENTIFICATION</scope>
    <source>
        <strain evidence="3">isolate 1-1 / race 1 (BBBD)</strain>
    </source>
</reference>
<protein>
    <submittedName>
        <fullName evidence="2 3">Uncharacterized protein</fullName>
    </submittedName>
</protein>
<evidence type="ECO:0000313" key="2">
    <source>
        <dbReference type="EMBL" id="OAV84720.1"/>
    </source>
</evidence>
<sequence>QRKADADRFAEQRKIDQERIKALEKAALAGGIKQEVSPAPQSDRVDLTKFRTSDGPKFNGPLQDTEAVTHADDKRLIIGSLIADTNLTAFYRVESPKFAGKSWEEFQDWRADLRRSIVRLEMSNAELFIQYSSRARTLQSLVNFEKDVFDDLDLAEFVVLGLPQALQSKVRDFQLLAQKPFKYGTFENRVNGFYADFAKNRQSSYRSVATCANATPLGSNRLEPELQIKALHPAETTELRGPTGLVKSDSETLRNNRTCRQTHRQTGRSSRHGRSPPFEHSQVSLISAIKGQLEATTLAYGDQPLDEIKREAELAPKSDDASYSLPEEPTDTSDLIVVHAVDERVESVLDRWFPVDDDGTTDSPTIEDPPTDVISVSTASPDA</sequence>
<feature type="region of interest" description="Disordered" evidence="1">
    <location>
        <begin position="259"/>
        <end position="281"/>
    </location>
</feature>
<dbReference type="VEuPathDB" id="FungiDB:PTTG_01081"/>
<feature type="non-terminal residue" evidence="2">
    <location>
        <position position="1"/>
    </location>
</feature>
<gene>
    <name evidence="2" type="ORF">PTTG_01081</name>
</gene>
<accession>A0A180FWA1</accession>
<reference evidence="2" key="1">
    <citation type="submission" date="2009-11" db="EMBL/GenBank/DDBJ databases">
        <authorList>
            <consortium name="The Broad Institute Genome Sequencing Platform"/>
            <person name="Ward D."/>
            <person name="Feldgarden M."/>
            <person name="Earl A."/>
            <person name="Young S.K."/>
            <person name="Zeng Q."/>
            <person name="Koehrsen M."/>
            <person name="Alvarado L."/>
            <person name="Berlin A."/>
            <person name="Bochicchio J."/>
            <person name="Borenstein D."/>
            <person name="Chapman S.B."/>
            <person name="Chen Z."/>
            <person name="Engels R."/>
            <person name="Freedman E."/>
            <person name="Gellesch M."/>
            <person name="Goldberg J."/>
            <person name="Griggs A."/>
            <person name="Gujja S."/>
            <person name="Heilman E."/>
            <person name="Heiman D."/>
            <person name="Hepburn T."/>
            <person name="Howarth C."/>
            <person name="Jen D."/>
            <person name="Larson L."/>
            <person name="Lewis B."/>
            <person name="Mehta T."/>
            <person name="Park D."/>
            <person name="Pearson M."/>
            <person name="Roberts A."/>
            <person name="Saif S."/>
            <person name="Shea T."/>
            <person name="Shenoy N."/>
            <person name="Sisk P."/>
            <person name="Stolte C."/>
            <person name="Sykes S."/>
            <person name="Thomson T."/>
            <person name="Walk T."/>
            <person name="White J."/>
            <person name="Yandava C."/>
            <person name="Izard J."/>
            <person name="Baranova O.V."/>
            <person name="Blanton J.M."/>
            <person name="Tanner A.C."/>
            <person name="Dewhirst F.E."/>
            <person name="Haas B."/>
            <person name="Nusbaum C."/>
            <person name="Birren B."/>
        </authorList>
    </citation>
    <scope>NUCLEOTIDE SEQUENCE [LARGE SCALE GENOMIC DNA]</scope>
    <source>
        <strain evidence="2">1-1 BBBD Race 1</strain>
    </source>
</reference>
<dbReference type="AlphaFoldDB" id="A0A180FWA1"/>
<organism evidence="2">
    <name type="scientific">Puccinia triticina (isolate 1-1 / race 1 (BBBD))</name>
    <name type="common">Brown leaf rust fungus</name>
    <dbReference type="NCBI Taxonomy" id="630390"/>
    <lineage>
        <taxon>Eukaryota</taxon>
        <taxon>Fungi</taxon>
        <taxon>Dikarya</taxon>
        <taxon>Basidiomycota</taxon>
        <taxon>Pucciniomycotina</taxon>
        <taxon>Pucciniomycetes</taxon>
        <taxon>Pucciniales</taxon>
        <taxon>Pucciniaceae</taxon>
        <taxon>Puccinia</taxon>
    </lineage>
</organism>
<dbReference type="EMBL" id="ADAS02013764">
    <property type="protein sequence ID" value="OAV84720.1"/>
    <property type="molecule type" value="Genomic_DNA"/>
</dbReference>
<evidence type="ECO:0000313" key="3">
    <source>
        <dbReference type="EnsemblFungi" id="PTTG_01081-t43_1-p1"/>
    </source>
</evidence>
<evidence type="ECO:0000313" key="4">
    <source>
        <dbReference type="Proteomes" id="UP000005240"/>
    </source>
</evidence>
<keyword evidence="4" id="KW-1185">Reference proteome</keyword>
<feature type="region of interest" description="Disordered" evidence="1">
    <location>
        <begin position="353"/>
        <end position="383"/>
    </location>
</feature>
<name>A0A180FWA1_PUCT1</name>
<evidence type="ECO:0000256" key="1">
    <source>
        <dbReference type="SAM" id="MobiDB-lite"/>
    </source>
</evidence>
<reference evidence="3 4" key="3">
    <citation type="journal article" date="2017" name="G3 (Bethesda)">
        <title>Comparative analysis highlights variable genome content of wheat rusts and divergence of the mating loci.</title>
        <authorList>
            <person name="Cuomo C.A."/>
            <person name="Bakkeren G."/>
            <person name="Khalil H.B."/>
            <person name="Panwar V."/>
            <person name="Joly D."/>
            <person name="Linning R."/>
            <person name="Sakthikumar S."/>
            <person name="Song X."/>
            <person name="Adiconis X."/>
            <person name="Fan L."/>
            <person name="Goldberg J.M."/>
            <person name="Levin J.Z."/>
            <person name="Young S."/>
            <person name="Zeng Q."/>
            <person name="Anikster Y."/>
            <person name="Bruce M."/>
            <person name="Wang M."/>
            <person name="Yin C."/>
            <person name="McCallum B."/>
            <person name="Szabo L.J."/>
            <person name="Hulbert S."/>
            <person name="Chen X."/>
            <person name="Fellers J.P."/>
        </authorList>
    </citation>
    <scope>NUCLEOTIDE SEQUENCE</scope>
    <source>
        <strain evidence="3">isolate 1-1 / race 1 (BBBD)</strain>
        <strain evidence="4">Isolate 1-1 / race 1 (BBBD)</strain>
    </source>
</reference>
<feature type="compositionally biased region" description="Basic residues" evidence="1">
    <location>
        <begin position="260"/>
        <end position="274"/>
    </location>
</feature>
<dbReference type="Proteomes" id="UP000005240">
    <property type="component" value="Unassembled WGS sequence"/>
</dbReference>